<dbReference type="PIRSF" id="PIRSF036521">
    <property type="entry name" value="UCP036521_pph"/>
    <property type="match status" value="1"/>
</dbReference>
<dbReference type="OrthoDB" id="2418132at2"/>
<dbReference type="Proteomes" id="UP000034189">
    <property type="component" value="Chromosome"/>
</dbReference>
<protein>
    <submittedName>
        <fullName evidence="2">Pyrophosphatase</fullName>
    </submittedName>
</protein>
<sequence length="96" mass="11311">MNAAEFQQYVREYSKVKGFDTSTIEQRTLYLMTEVGELAKEVLNVSFSPDEEKRENLGFEMYDVVWNIFDLANKLGIDLEQAFTQKMAINEKRTWE</sequence>
<reference evidence="2 3" key="1">
    <citation type="submission" date="2015-03" db="EMBL/GenBank/DDBJ databases">
        <authorList>
            <person name="Abdul Halim M."/>
        </authorList>
    </citation>
    <scope>NUCLEOTIDE SEQUENCE [LARGE SCALE GENOMIC DNA]</scope>
    <source>
        <strain evidence="2 3">ATCC 35681</strain>
    </source>
</reference>
<reference evidence="2 3" key="2">
    <citation type="journal article" date="2016" name="Genome Announc.">
        <title>Genome Sequence of a Gram-Positive Diazotroph, Paenibacillus durus Type Strain ATCC 35681.</title>
        <authorList>
            <person name="Halim M.A."/>
            <person name="Rahman A.Y."/>
            <person name="Sim K.S."/>
            <person name="Yam H.C."/>
            <person name="Rahim A.A."/>
            <person name="Ghazali A.H."/>
            <person name="Najimudin N."/>
        </authorList>
    </citation>
    <scope>NUCLEOTIDE SEQUENCE [LARGE SCALE GENOMIC DNA]</scope>
    <source>
        <strain evidence="2 3">ATCC 35681</strain>
    </source>
</reference>
<proteinExistence type="predicted"/>
<dbReference type="SUPFAM" id="SSF101386">
    <property type="entry name" value="all-alpha NTP pyrophosphatases"/>
    <property type="match status" value="1"/>
</dbReference>
<evidence type="ECO:0000313" key="3">
    <source>
        <dbReference type="Proteomes" id="UP000034189"/>
    </source>
</evidence>
<dbReference type="PANTHER" id="PTHR42702:SF1">
    <property type="entry name" value="REGULATORY PROTEIN FOR BETA-LACTAMASE"/>
    <property type="match status" value="1"/>
</dbReference>
<dbReference type="InterPro" id="IPR011411">
    <property type="entry name" value="MazG-related_YvdC"/>
</dbReference>
<dbReference type="PANTHER" id="PTHR42702">
    <property type="entry name" value="NUCLEOTIDE PYROPHOSPHOHYDROLASE"/>
    <property type="match status" value="1"/>
</dbReference>
<organism evidence="2 3">
    <name type="scientific">Paenibacillus durus ATCC 35681</name>
    <dbReference type="NCBI Taxonomy" id="1333534"/>
    <lineage>
        <taxon>Bacteria</taxon>
        <taxon>Bacillati</taxon>
        <taxon>Bacillota</taxon>
        <taxon>Bacilli</taxon>
        <taxon>Bacillales</taxon>
        <taxon>Paenibacillaceae</taxon>
        <taxon>Paenibacillus</taxon>
    </lineage>
</organism>
<dbReference type="Gene3D" id="1.10.287.1080">
    <property type="entry name" value="MazG-like"/>
    <property type="match status" value="1"/>
</dbReference>
<dbReference type="RefSeq" id="WP_025695318.1">
    <property type="nucleotide sequence ID" value="NZ_ASQQ01000275.1"/>
</dbReference>
<name>A0A0F7FGV3_PAEDU</name>
<dbReference type="EMBL" id="CP011114">
    <property type="protein sequence ID" value="AKG37919.1"/>
    <property type="molecule type" value="Genomic_DNA"/>
</dbReference>
<dbReference type="HOGENOM" id="CLU_173110_1_0_9"/>
<evidence type="ECO:0000259" key="1">
    <source>
        <dbReference type="Pfam" id="PF03819"/>
    </source>
</evidence>
<dbReference type="PATRIC" id="fig|1333534.5.peg.4773"/>
<dbReference type="InterPro" id="IPR004518">
    <property type="entry name" value="MazG-like_dom"/>
</dbReference>
<feature type="domain" description="NTP pyrophosphohydrolase MazG-like" evidence="1">
    <location>
        <begin position="24"/>
        <end position="88"/>
    </location>
</feature>
<evidence type="ECO:0000313" key="2">
    <source>
        <dbReference type="EMBL" id="AKG37919.1"/>
    </source>
</evidence>
<dbReference type="Pfam" id="PF03819">
    <property type="entry name" value="MazG"/>
    <property type="match status" value="1"/>
</dbReference>
<gene>
    <name evidence="2" type="ORF">VK70_21755</name>
</gene>
<accession>A0A0F7FGV3</accession>
<dbReference type="AlphaFoldDB" id="A0A0F7FGV3"/>